<dbReference type="Gene3D" id="1.10.1060.10">
    <property type="entry name" value="Alpha-helical ferredoxin"/>
    <property type="match status" value="1"/>
</dbReference>
<dbReference type="SUPFAM" id="SSF46548">
    <property type="entry name" value="alpha-helical ferredoxin"/>
    <property type="match status" value="1"/>
</dbReference>
<keyword evidence="3" id="KW-0314">Glutamate biosynthesis</keyword>
<dbReference type="PROSITE" id="PS51379">
    <property type="entry name" value="4FE4S_FER_2"/>
    <property type="match status" value="1"/>
</dbReference>
<dbReference type="OrthoDB" id="9803192at2"/>
<evidence type="ECO:0000313" key="7">
    <source>
        <dbReference type="Proteomes" id="UP000232638"/>
    </source>
</evidence>
<sequence>MGKPTGFMEHDRRDRRYEPVSDRVVNYQEFVIPLTDAEVSTQAARCMDCGIPFCHQGCPVNNIIPDWNDLTYKGDWQLAIEVLHSTNNFPEFTGRICPAPCEAACTLNIGDAPVAIKTIECAIVDKAWEQGWIKPQVPERRTGKRVAVVGSGPAGLACAQQLARAGHQVAVYEKADRIGGLLRYGIPDFKLSKKLIDRRQSQMRTEGVEFHTHAHIGRDIPVAKLRADYDALVLAGGCEAPRDLPAPGRELTGIHFAMDFLTRNSKRVQGSYVPDDEFINANGKRVLVIGGGDTGSDCIGTSNRHGAKSVTQIEILDKPPVKEDKGLTWPDWPNKLRTSSSQEEGCERHWNVLTKGFVGDDQGRVQAVKYCLVQWDKDAQGRWQMSEVPGSEAEFKADLVLLAMGFVHPVHVGMIEALKAETGLELDPRGNVKATTEGVGAYQTSVPGVFGAGDMRRGQSLVVWAIREGRQCARAVDEWLMGRSDLPR</sequence>
<dbReference type="InterPro" id="IPR006005">
    <property type="entry name" value="Glut_synth_ssu1"/>
</dbReference>
<dbReference type="RefSeq" id="WP_100917853.1">
    <property type="nucleotide sequence ID" value="NZ_CP020370.1"/>
</dbReference>
<comment type="pathway">
    <text evidence="4">Amino-acid biosynthesis.</text>
</comment>
<evidence type="ECO:0000256" key="2">
    <source>
        <dbReference type="ARBA" id="ARBA00023002"/>
    </source>
</evidence>
<dbReference type="EMBL" id="CP020370">
    <property type="protein sequence ID" value="AUB80043.1"/>
    <property type="molecule type" value="Genomic_DNA"/>
</dbReference>
<organism evidence="6 7">
    <name type="scientific">Candidatus Thiodictyon syntrophicum</name>
    <dbReference type="NCBI Taxonomy" id="1166950"/>
    <lineage>
        <taxon>Bacteria</taxon>
        <taxon>Pseudomonadati</taxon>
        <taxon>Pseudomonadota</taxon>
        <taxon>Gammaproteobacteria</taxon>
        <taxon>Chromatiales</taxon>
        <taxon>Chromatiaceae</taxon>
        <taxon>Thiodictyon</taxon>
    </lineage>
</organism>
<dbReference type="GO" id="GO:0016639">
    <property type="term" value="F:oxidoreductase activity, acting on the CH-NH2 group of donors, NAD or NADP as acceptor"/>
    <property type="evidence" value="ECO:0007669"/>
    <property type="project" value="InterPro"/>
</dbReference>
<dbReference type="PANTHER" id="PTHR43100">
    <property type="entry name" value="GLUTAMATE SYNTHASE [NADPH] SMALL CHAIN"/>
    <property type="match status" value="1"/>
</dbReference>
<dbReference type="KEGG" id="tsy:THSYN_03070"/>
<reference evidence="6 7" key="1">
    <citation type="submission" date="2017-03" db="EMBL/GenBank/DDBJ databases">
        <title>Complete genome sequence of Candidatus 'Thiodictyon syntrophicum' sp. nov. strain Cad16T, a photolithoautotroph purple sulfur bacterium isolated from an alpine meromictic lake.</title>
        <authorList>
            <person name="Luedin S.M."/>
            <person name="Pothier J.F."/>
            <person name="Danza F."/>
            <person name="Storelli N."/>
            <person name="Wittwer M."/>
            <person name="Tonolla M."/>
        </authorList>
    </citation>
    <scope>NUCLEOTIDE SEQUENCE [LARGE SCALE GENOMIC DNA]</scope>
    <source>
        <strain evidence="6 7">Cad16T</strain>
    </source>
</reference>
<evidence type="ECO:0000256" key="3">
    <source>
        <dbReference type="ARBA" id="ARBA00023164"/>
    </source>
</evidence>
<keyword evidence="1" id="KW-0028">Amino-acid biosynthesis</keyword>
<dbReference type="InterPro" id="IPR017896">
    <property type="entry name" value="4Fe4S_Fe-S-bd"/>
</dbReference>
<evidence type="ECO:0000259" key="5">
    <source>
        <dbReference type="PROSITE" id="PS51379"/>
    </source>
</evidence>
<keyword evidence="7" id="KW-1185">Reference proteome</keyword>
<dbReference type="InterPro" id="IPR036188">
    <property type="entry name" value="FAD/NAD-bd_sf"/>
</dbReference>
<accession>A0A2K8U383</accession>
<dbReference type="InterPro" id="IPR023753">
    <property type="entry name" value="FAD/NAD-binding_dom"/>
</dbReference>
<evidence type="ECO:0000256" key="4">
    <source>
        <dbReference type="ARBA" id="ARBA00029440"/>
    </source>
</evidence>
<proteinExistence type="predicted"/>
<evidence type="ECO:0000313" key="6">
    <source>
        <dbReference type="EMBL" id="AUB80043.1"/>
    </source>
</evidence>
<dbReference type="PRINTS" id="PR00419">
    <property type="entry name" value="ADXRDTASE"/>
</dbReference>
<dbReference type="SUPFAM" id="SSF51971">
    <property type="entry name" value="Nucleotide-binding domain"/>
    <property type="match status" value="2"/>
</dbReference>
<dbReference type="GO" id="GO:0051536">
    <property type="term" value="F:iron-sulfur cluster binding"/>
    <property type="evidence" value="ECO:0007669"/>
    <property type="project" value="InterPro"/>
</dbReference>
<dbReference type="Pfam" id="PF14691">
    <property type="entry name" value="Fer4_20"/>
    <property type="match status" value="1"/>
</dbReference>
<dbReference type="InterPro" id="IPR051394">
    <property type="entry name" value="Glutamate_Synthase"/>
</dbReference>
<dbReference type="NCBIfam" id="TIGR01317">
    <property type="entry name" value="GOGAT_sm_gam"/>
    <property type="match status" value="1"/>
</dbReference>
<dbReference type="Proteomes" id="UP000232638">
    <property type="component" value="Chromosome"/>
</dbReference>
<dbReference type="InterPro" id="IPR028261">
    <property type="entry name" value="DPD_II"/>
</dbReference>
<protein>
    <submittedName>
        <fullName evidence="6">Glutamate synthase</fullName>
    </submittedName>
</protein>
<dbReference type="InterPro" id="IPR009051">
    <property type="entry name" value="Helical_ferredxn"/>
</dbReference>
<dbReference type="Gene3D" id="3.40.50.720">
    <property type="entry name" value="NAD(P)-binding Rossmann-like Domain"/>
    <property type="match status" value="1"/>
</dbReference>
<dbReference type="PANTHER" id="PTHR43100:SF1">
    <property type="entry name" value="GLUTAMATE SYNTHASE [NADPH] SMALL CHAIN"/>
    <property type="match status" value="1"/>
</dbReference>
<evidence type="ECO:0000256" key="1">
    <source>
        <dbReference type="ARBA" id="ARBA00022605"/>
    </source>
</evidence>
<dbReference type="GO" id="GO:0006537">
    <property type="term" value="P:glutamate biosynthetic process"/>
    <property type="evidence" value="ECO:0007669"/>
    <property type="project" value="UniProtKB-KW"/>
</dbReference>
<gene>
    <name evidence="6" type="primary">gltD</name>
    <name evidence="6" type="ORF">THSYN_03070</name>
</gene>
<dbReference type="Gene3D" id="3.50.50.60">
    <property type="entry name" value="FAD/NAD(P)-binding domain"/>
    <property type="match status" value="1"/>
</dbReference>
<dbReference type="AlphaFoldDB" id="A0A2K8U383"/>
<feature type="domain" description="4Fe-4S ferredoxin-type" evidence="5">
    <location>
        <begin position="37"/>
        <end position="68"/>
    </location>
</feature>
<keyword evidence="2" id="KW-0560">Oxidoreductase</keyword>
<name>A0A2K8U383_9GAMM</name>
<dbReference type="Pfam" id="PF07992">
    <property type="entry name" value="Pyr_redox_2"/>
    <property type="match status" value="1"/>
</dbReference>